<sequence length="122" mass="13957">MRIFKTKRFARLSDKAGITDTDLSAAAEEVSRGAYEADLGGGVFKKRIARSGAGKSGGYRVILFFQQDERLFFEYVFAKSGQANIGDKELRWFRKVSKEYLEYTEKELLGRLDGGWIEEIWL</sequence>
<dbReference type="KEGG" id="tpi:TREPR_3560"/>
<accession>F5YIB5</accession>
<reference evidence="1 2" key="2">
    <citation type="journal article" date="2011" name="ISME J.">
        <title>RNA-seq reveals cooperative metabolic interactions between two termite-gut spirochete species in co-culture.</title>
        <authorList>
            <person name="Rosenthal A.Z."/>
            <person name="Matson E.G."/>
            <person name="Eldar A."/>
            <person name="Leadbetter J.R."/>
        </authorList>
    </citation>
    <scope>NUCLEOTIDE SEQUENCE [LARGE SCALE GENOMIC DNA]</scope>
    <source>
        <strain evidence="2">ATCC BAA-887 / DSM 12427 / ZAS-2</strain>
    </source>
</reference>
<dbReference type="HOGENOM" id="CLU_132631_0_0_12"/>
<evidence type="ECO:0000313" key="2">
    <source>
        <dbReference type="Proteomes" id="UP000009223"/>
    </source>
</evidence>
<evidence type="ECO:0000313" key="1">
    <source>
        <dbReference type="EMBL" id="AEF85671.1"/>
    </source>
</evidence>
<dbReference type="AlphaFoldDB" id="F5YIB5"/>
<dbReference type="PIRSF" id="PIRSF018634">
    <property type="entry name" value="UCP018634"/>
    <property type="match status" value="1"/>
</dbReference>
<name>F5YIB5_TREPZ</name>
<dbReference type="Proteomes" id="UP000009223">
    <property type="component" value="Chromosome"/>
</dbReference>
<reference evidence="2" key="1">
    <citation type="submission" date="2009-12" db="EMBL/GenBank/DDBJ databases">
        <title>Complete sequence of Treponema primitia strain ZAS-2.</title>
        <authorList>
            <person name="Tetu S.G."/>
            <person name="Matson E."/>
            <person name="Ren Q."/>
            <person name="Seshadri R."/>
            <person name="Elbourne L."/>
            <person name="Hassan K.A."/>
            <person name="Durkin A."/>
            <person name="Radune D."/>
            <person name="Mohamoud Y."/>
            <person name="Shay R."/>
            <person name="Jin S."/>
            <person name="Zhang X."/>
            <person name="Lucey K."/>
            <person name="Ballor N.R."/>
            <person name="Ottesen E."/>
            <person name="Rosenthal R."/>
            <person name="Allen A."/>
            <person name="Leadbetter J.R."/>
            <person name="Paulsen I.T."/>
        </authorList>
    </citation>
    <scope>NUCLEOTIDE SEQUENCE [LARGE SCALE GENOMIC DNA]</scope>
    <source>
        <strain evidence="2">ATCC BAA-887 / DSM 12427 / ZAS-2</strain>
    </source>
</reference>
<dbReference type="InterPro" id="IPR009387">
    <property type="entry name" value="HigB-2"/>
</dbReference>
<organism evidence="1 2">
    <name type="scientific">Treponema primitia (strain ATCC BAA-887 / DSM 12427 / ZAS-2)</name>
    <dbReference type="NCBI Taxonomy" id="545694"/>
    <lineage>
        <taxon>Bacteria</taxon>
        <taxon>Pseudomonadati</taxon>
        <taxon>Spirochaetota</taxon>
        <taxon>Spirochaetia</taxon>
        <taxon>Spirochaetales</taxon>
        <taxon>Treponemataceae</taxon>
        <taxon>Treponema</taxon>
    </lineage>
</organism>
<dbReference type="Pfam" id="PF06296">
    <property type="entry name" value="RelE"/>
    <property type="match status" value="1"/>
</dbReference>
<dbReference type="EMBL" id="CP001843">
    <property type="protein sequence ID" value="AEF85671.1"/>
    <property type="molecule type" value="Genomic_DNA"/>
</dbReference>
<dbReference type="STRING" id="545694.TREPR_3560"/>
<keyword evidence="2" id="KW-1185">Reference proteome</keyword>
<proteinExistence type="predicted"/>
<dbReference type="eggNOG" id="COG4737">
    <property type="taxonomic scope" value="Bacteria"/>
</dbReference>
<evidence type="ECO:0008006" key="3">
    <source>
        <dbReference type="Google" id="ProtNLM"/>
    </source>
</evidence>
<dbReference type="OrthoDB" id="8607264at2"/>
<protein>
    <recommendedName>
        <fullName evidence="3">Toxin-antitoxin system, toxin component, RelE family</fullName>
    </recommendedName>
</protein>
<dbReference type="RefSeq" id="WP_015706738.1">
    <property type="nucleotide sequence ID" value="NC_015578.1"/>
</dbReference>
<gene>
    <name evidence="1" type="ordered locus">TREPR_3560</name>
</gene>